<accession>A0AAE1EN82</accession>
<dbReference type="AlphaFoldDB" id="A0AAE1EN82"/>
<feature type="compositionally biased region" description="Pro residues" evidence="1">
    <location>
        <begin position="113"/>
        <end position="128"/>
    </location>
</feature>
<proteinExistence type="predicted"/>
<dbReference type="Proteomes" id="UP001286313">
    <property type="component" value="Unassembled WGS sequence"/>
</dbReference>
<gene>
    <name evidence="2" type="ORF">Pcinc_038242</name>
</gene>
<organism evidence="2 3">
    <name type="scientific">Petrolisthes cinctipes</name>
    <name type="common">Flat porcelain crab</name>
    <dbReference type="NCBI Taxonomy" id="88211"/>
    <lineage>
        <taxon>Eukaryota</taxon>
        <taxon>Metazoa</taxon>
        <taxon>Ecdysozoa</taxon>
        <taxon>Arthropoda</taxon>
        <taxon>Crustacea</taxon>
        <taxon>Multicrustacea</taxon>
        <taxon>Malacostraca</taxon>
        <taxon>Eumalacostraca</taxon>
        <taxon>Eucarida</taxon>
        <taxon>Decapoda</taxon>
        <taxon>Pleocyemata</taxon>
        <taxon>Anomura</taxon>
        <taxon>Galatheoidea</taxon>
        <taxon>Porcellanidae</taxon>
        <taxon>Petrolisthes</taxon>
    </lineage>
</organism>
<reference evidence="2" key="1">
    <citation type="submission" date="2023-10" db="EMBL/GenBank/DDBJ databases">
        <title>Genome assemblies of two species of porcelain crab, Petrolisthes cinctipes and Petrolisthes manimaculis (Anomura: Porcellanidae).</title>
        <authorList>
            <person name="Angst P."/>
        </authorList>
    </citation>
    <scope>NUCLEOTIDE SEQUENCE</scope>
    <source>
        <strain evidence="2">PB745_01</strain>
        <tissue evidence="2">Gill</tissue>
    </source>
</reference>
<comment type="caution">
    <text evidence="2">The sequence shown here is derived from an EMBL/GenBank/DDBJ whole genome shotgun (WGS) entry which is preliminary data.</text>
</comment>
<dbReference type="EMBL" id="JAWQEG010006258">
    <property type="protein sequence ID" value="KAK3855341.1"/>
    <property type="molecule type" value="Genomic_DNA"/>
</dbReference>
<evidence type="ECO:0000256" key="1">
    <source>
        <dbReference type="SAM" id="MobiDB-lite"/>
    </source>
</evidence>
<evidence type="ECO:0000313" key="2">
    <source>
        <dbReference type="EMBL" id="KAK3855341.1"/>
    </source>
</evidence>
<sequence length="151" mass="16192">MNLCSLYTSHQPHSTTSLDLPTSLSLLPTIITSTVSPLPDHLLPSGSSSCYIQRLLTLTQPTNVPLALNQTSICSLSVTALSTSQKIILSPSPQHPPARSFNTTAPSPNQPITLPPPLSAKQLPPFPIHPLHRPRPPPALTHALPTKRTTK</sequence>
<keyword evidence="3" id="KW-1185">Reference proteome</keyword>
<protein>
    <submittedName>
        <fullName evidence="2">Uncharacterized protein</fullName>
    </submittedName>
</protein>
<evidence type="ECO:0000313" key="3">
    <source>
        <dbReference type="Proteomes" id="UP001286313"/>
    </source>
</evidence>
<feature type="compositionally biased region" description="Low complexity" evidence="1">
    <location>
        <begin position="140"/>
        <end position="151"/>
    </location>
</feature>
<name>A0AAE1EN82_PETCI</name>
<feature type="region of interest" description="Disordered" evidence="1">
    <location>
        <begin position="88"/>
        <end position="151"/>
    </location>
</feature>
<feature type="compositionally biased region" description="Polar residues" evidence="1">
    <location>
        <begin position="100"/>
        <end position="112"/>
    </location>
</feature>